<dbReference type="Pfam" id="PF01047">
    <property type="entry name" value="MarR"/>
    <property type="match status" value="1"/>
</dbReference>
<name>A0ABW4YHU7_9BACL</name>
<dbReference type="RefSeq" id="WP_377770091.1">
    <property type="nucleotide sequence ID" value="NZ_JBHUHO010000012.1"/>
</dbReference>
<dbReference type="PANTHER" id="PTHR33164:SF56">
    <property type="entry name" value="HTH-TYPE TRANSCRIPTIONAL REGULATOR MHQR"/>
    <property type="match status" value="1"/>
</dbReference>
<comment type="caution">
    <text evidence="5">The sequence shown here is derived from an EMBL/GenBank/DDBJ whole genome shotgun (WGS) entry which is preliminary data.</text>
</comment>
<dbReference type="Gene3D" id="1.10.10.10">
    <property type="entry name" value="Winged helix-like DNA-binding domain superfamily/Winged helix DNA-binding domain"/>
    <property type="match status" value="1"/>
</dbReference>
<dbReference type="SUPFAM" id="SSF46785">
    <property type="entry name" value="Winged helix' DNA-binding domain"/>
    <property type="match status" value="1"/>
</dbReference>
<evidence type="ECO:0000313" key="6">
    <source>
        <dbReference type="Proteomes" id="UP001597362"/>
    </source>
</evidence>
<proteinExistence type="predicted"/>
<keyword evidence="1" id="KW-0805">Transcription regulation</keyword>
<dbReference type="InterPro" id="IPR039422">
    <property type="entry name" value="MarR/SlyA-like"/>
</dbReference>
<dbReference type="PANTHER" id="PTHR33164">
    <property type="entry name" value="TRANSCRIPTIONAL REGULATOR, MARR FAMILY"/>
    <property type="match status" value="1"/>
</dbReference>
<reference evidence="6" key="1">
    <citation type="journal article" date="2019" name="Int. J. Syst. Evol. Microbiol.">
        <title>The Global Catalogue of Microorganisms (GCM) 10K type strain sequencing project: providing services to taxonomists for standard genome sequencing and annotation.</title>
        <authorList>
            <consortium name="The Broad Institute Genomics Platform"/>
            <consortium name="The Broad Institute Genome Sequencing Center for Infectious Disease"/>
            <person name="Wu L."/>
            <person name="Ma J."/>
        </authorList>
    </citation>
    <scope>NUCLEOTIDE SEQUENCE [LARGE SCALE GENOMIC DNA]</scope>
    <source>
        <strain evidence="6">GH52</strain>
    </source>
</reference>
<evidence type="ECO:0000259" key="4">
    <source>
        <dbReference type="PROSITE" id="PS50995"/>
    </source>
</evidence>
<evidence type="ECO:0000256" key="3">
    <source>
        <dbReference type="ARBA" id="ARBA00023163"/>
    </source>
</evidence>
<dbReference type="Proteomes" id="UP001597362">
    <property type="component" value="Unassembled WGS sequence"/>
</dbReference>
<dbReference type="InterPro" id="IPR000835">
    <property type="entry name" value="HTH_MarR-typ"/>
</dbReference>
<dbReference type="InterPro" id="IPR036390">
    <property type="entry name" value="WH_DNA-bd_sf"/>
</dbReference>
<gene>
    <name evidence="5" type="ORF">ACFSJH_04845</name>
</gene>
<evidence type="ECO:0000256" key="1">
    <source>
        <dbReference type="ARBA" id="ARBA00023015"/>
    </source>
</evidence>
<evidence type="ECO:0000313" key="5">
    <source>
        <dbReference type="EMBL" id="MFD2115063.1"/>
    </source>
</evidence>
<feature type="domain" description="HTH marR-type" evidence="4">
    <location>
        <begin position="18"/>
        <end position="150"/>
    </location>
</feature>
<dbReference type="PRINTS" id="PR00598">
    <property type="entry name" value="HTHMARR"/>
</dbReference>
<evidence type="ECO:0000256" key="2">
    <source>
        <dbReference type="ARBA" id="ARBA00023125"/>
    </source>
</evidence>
<keyword evidence="3" id="KW-0804">Transcription</keyword>
<dbReference type="PROSITE" id="PS50995">
    <property type="entry name" value="HTH_MARR_2"/>
    <property type="match status" value="1"/>
</dbReference>
<dbReference type="EMBL" id="JBHUHO010000012">
    <property type="protein sequence ID" value="MFD2115063.1"/>
    <property type="molecule type" value="Genomic_DNA"/>
</dbReference>
<protein>
    <submittedName>
        <fullName evidence="5">MarR family winged helix-turn-helix transcriptional regulator</fullName>
    </submittedName>
</protein>
<accession>A0ABW4YHU7</accession>
<dbReference type="InterPro" id="IPR036388">
    <property type="entry name" value="WH-like_DNA-bd_sf"/>
</dbReference>
<sequence>MNEIREELANEMHDEQLSLKLFIVLTRALNAVKKCVEDDIKRLGLNPTEFAVLELIYSKGEQPIQKIGEKVLIASSSITYVVDKLEKKALIKRKPCPKDRRITYAVITTEGSELMNEVFPTHRAAIANIMAGLSVSEKQVMIEQLKKLGYYAQQM</sequence>
<keyword evidence="6" id="KW-1185">Reference proteome</keyword>
<dbReference type="SMART" id="SM00347">
    <property type="entry name" value="HTH_MARR"/>
    <property type="match status" value="1"/>
</dbReference>
<keyword evidence="2" id="KW-0238">DNA-binding</keyword>
<organism evidence="5 6">
    <name type="scientific">Paenibacillus yanchengensis</name>
    <dbReference type="NCBI Taxonomy" id="2035833"/>
    <lineage>
        <taxon>Bacteria</taxon>
        <taxon>Bacillati</taxon>
        <taxon>Bacillota</taxon>
        <taxon>Bacilli</taxon>
        <taxon>Bacillales</taxon>
        <taxon>Paenibacillaceae</taxon>
        <taxon>Paenibacillus</taxon>
    </lineage>
</organism>